<evidence type="ECO:0000256" key="1">
    <source>
        <dbReference type="SAM" id="SignalP"/>
    </source>
</evidence>
<protein>
    <submittedName>
        <fullName evidence="2">Uncharacterized protein</fullName>
    </submittedName>
</protein>
<organism evidence="2 3">
    <name type="scientific">Colletotrichum limetticola</name>
    <dbReference type="NCBI Taxonomy" id="1209924"/>
    <lineage>
        <taxon>Eukaryota</taxon>
        <taxon>Fungi</taxon>
        <taxon>Dikarya</taxon>
        <taxon>Ascomycota</taxon>
        <taxon>Pezizomycotina</taxon>
        <taxon>Sordariomycetes</taxon>
        <taxon>Hypocreomycetidae</taxon>
        <taxon>Glomerellales</taxon>
        <taxon>Glomerellaceae</taxon>
        <taxon>Colletotrichum</taxon>
        <taxon>Colletotrichum acutatum species complex</taxon>
    </lineage>
</organism>
<accession>A0ABQ9QAS2</accession>
<evidence type="ECO:0000313" key="3">
    <source>
        <dbReference type="Proteomes" id="UP001169217"/>
    </source>
</evidence>
<keyword evidence="3" id="KW-1185">Reference proteome</keyword>
<proteinExistence type="predicted"/>
<name>A0ABQ9QAS2_9PEZI</name>
<comment type="caution">
    <text evidence="2">The sequence shown here is derived from an EMBL/GenBank/DDBJ whole genome shotgun (WGS) entry which is preliminary data.</text>
</comment>
<dbReference type="Proteomes" id="UP001169217">
    <property type="component" value="Unassembled WGS sequence"/>
</dbReference>
<dbReference type="EMBL" id="JARUPT010000029">
    <property type="protein sequence ID" value="KAK0380931.1"/>
    <property type="molecule type" value="Genomic_DNA"/>
</dbReference>
<sequence length="138" mass="15465">MRLPNILVVAMLLGLGVTAALPVEDVTDMTDFEDVANDAMAKPPPHKVEKPWMMWGMCAIASNQCIIHGPHGERRYQCKNFVRTQLFVPTSSPRCLKCRGRQLMVSRCDSVQGMGARVADNIRQHHALRLGPIAIRRF</sequence>
<evidence type="ECO:0000313" key="2">
    <source>
        <dbReference type="EMBL" id="KAK0380931.1"/>
    </source>
</evidence>
<keyword evidence="1" id="KW-0732">Signal</keyword>
<gene>
    <name evidence="2" type="ORF">CLIM01_01687</name>
</gene>
<feature type="chain" id="PRO_5047284591" evidence="1">
    <location>
        <begin position="21"/>
        <end position="138"/>
    </location>
</feature>
<reference evidence="2" key="1">
    <citation type="submission" date="2023-04" db="EMBL/GenBank/DDBJ databases">
        <title>Colletotrichum limetticola genome sequence.</title>
        <authorList>
            <person name="Baroncelli R."/>
        </authorList>
    </citation>
    <scope>NUCLEOTIDE SEQUENCE</scope>
    <source>
        <strain evidence="2">KLA-Anderson</strain>
    </source>
</reference>
<feature type="signal peptide" evidence="1">
    <location>
        <begin position="1"/>
        <end position="20"/>
    </location>
</feature>